<dbReference type="STRING" id="37658.SAMN05661086_01777"/>
<dbReference type="Gene3D" id="3.90.1150.10">
    <property type="entry name" value="Aspartate Aminotransferase, domain 1"/>
    <property type="match status" value="1"/>
</dbReference>
<dbReference type="GO" id="GO:0047804">
    <property type="term" value="F:cysteine-S-conjugate beta-lyase activity"/>
    <property type="evidence" value="ECO:0007669"/>
    <property type="project" value="UniProtKB-EC"/>
</dbReference>
<dbReference type="Gene3D" id="3.40.640.10">
    <property type="entry name" value="Type I PLP-dependent aspartate aminotransferase-like (Major domain)"/>
    <property type="match status" value="1"/>
</dbReference>
<evidence type="ECO:0000259" key="6">
    <source>
        <dbReference type="Pfam" id="PF00155"/>
    </source>
</evidence>
<name>A0A1I6JMP8_9FIRM</name>
<evidence type="ECO:0000256" key="1">
    <source>
        <dbReference type="ARBA" id="ARBA00001933"/>
    </source>
</evidence>
<dbReference type="InterPro" id="IPR004839">
    <property type="entry name" value="Aminotransferase_I/II_large"/>
</dbReference>
<gene>
    <name evidence="7" type="ORF">SAMN05661086_01777</name>
</gene>
<dbReference type="CDD" id="cd00609">
    <property type="entry name" value="AAT_like"/>
    <property type="match status" value="1"/>
</dbReference>
<dbReference type="InterPro" id="IPR051798">
    <property type="entry name" value="Class-II_PLP-Dep_Aminotrans"/>
</dbReference>
<evidence type="ECO:0000313" key="7">
    <source>
        <dbReference type="EMBL" id="SFR80252.1"/>
    </source>
</evidence>
<dbReference type="PANTHER" id="PTHR43525">
    <property type="entry name" value="PROTEIN MALY"/>
    <property type="match status" value="1"/>
</dbReference>
<reference evidence="7 8" key="1">
    <citation type="submission" date="2016-10" db="EMBL/GenBank/DDBJ databases">
        <authorList>
            <person name="de Groot N.N."/>
        </authorList>
    </citation>
    <scope>NUCLEOTIDE SEQUENCE [LARGE SCALE GENOMIC DNA]</scope>
    <source>
        <strain evidence="7 8">743A</strain>
    </source>
</reference>
<comment type="cofactor">
    <cofactor evidence="1">
        <name>pyridoxal 5'-phosphate</name>
        <dbReference type="ChEBI" id="CHEBI:597326"/>
    </cofactor>
</comment>
<feature type="domain" description="Aminotransferase class I/classII large" evidence="6">
    <location>
        <begin position="38"/>
        <end position="380"/>
    </location>
</feature>
<dbReference type="EC" id="4.4.1.13" evidence="2"/>
<dbReference type="InterPro" id="IPR015421">
    <property type="entry name" value="PyrdxlP-dep_Trfase_major"/>
</dbReference>
<keyword evidence="8" id="KW-1185">Reference proteome</keyword>
<dbReference type="AlphaFoldDB" id="A0A1I6JMP8"/>
<dbReference type="SUPFAM" id="SSF53383">
    <property type="entry name" value="PLP-dependent transferases"/>
    <property type="match status" value="1"/>
</dbReference>
<evidence type="ECO:0000256" key="3">
    <source>
        <dbReference type="ARBA" id="ARBA00022898"/>
    </source>
</evidence>
<dbReference type="Proteomes" id="UP000199659">
    <property type="component" value="Unassembled WGS sequence"/>
</dbReference>
<dbReference type="RefSeq" id="WP_092560332.1">
    <property type="nucleotide sequence ID" value="NZ_FOYZ01000006.1"/>
</dbReference>
<dbReference type="Pfam" id="PF00155">
    <property type="entry name" value="Aminotran_1_2"/>
    <property type="match status" value="1"/>
</dbReference>
<dbReference type="OrthoDB" id="9802872at2"/>
<dbReference type="GO" id="GO:0030170">
    <property type="term" value="F:pyridoxal phosphate binding"/>
    <property type="evidence" value="ECO:0007669"/>
    <property type="project" value="InterPro"/>
</dbReference>
<protein>
    <recommendedName>
        <fullName evidence="2">cysteine-S-conjugate beta-lyase</fullName>
        <ecNumber evidence="2">4.4.1.13</ecNumber>
    </recommendedName>
</protein>
<dbReference type="InterPro" id="IPR015424">
    <property type="entry name" value="PyrdxlP-dep_Trfase"/>
</dbReference>
<evidence type="ECO:0000313" key="8">
    <source>
        <dbReference type="Proteomes" id="UP000199659"/>
    </source>
</evidence>
<evidence type="ECO:0000256" key="2">
    <source>
        <dbReference type="ARBA" id="ARBA00012224"/>
    </source>
</evidence>
<comment type="similarity">
    <text evidence="5">Belongs to the class-II pyridoxal-phosphate-dependent aminotransferase family. MalY/PatB cystathionine beta-lyase subfamily.</text>
</comment>
<dbReference type="NCBIfam" id="TIGR04350">
    <property type="entry name" value="C_S_lyase_PatB"/>
    <property type="match status" value="1"/>
</dbReference>
<keyword evidence="4 7" id="KW-0456">Lyase</keyword>
<dbReference type="InterPro" id="IPR015422">
    <property type="entry name" value="PyrdxlP-dep_Trfase_small"/>
</dbReference>
<dbReference type="InterPro" id="IPR027619">
    <property type="entry name" value="C-S_lyase_PatB-like"/>
</dbReference>
<dbReference type="PANTHER" id="PTHR43525:SF1">
    <property type="entry name" value="PROTEIN MALY"/>
    <property type="match status" value="1"/>
</dbReference>
<sequence length="388" mass="44647">MKYNFDKIIDRRFTESTKWDGMTDYFGSNKPLPMWIADMDFMTPKPIIKAVKRRLKHPIYGYSFPGESCYDAIIKKMARDFSWKIKKEWIVFTNGVVDGLDTGIKSLTEPGDSVVIQPPVYFPFTSVIKNNKCEILNNVLLNQNGQYTMNYDDLRSKLSKKPKAIILCSPHNPVGRVWREEELKELGEMCFANNCVMIADEIHNDIVFKSNQHTVLASINTRLEQSTISLFSSSKIFNTPAFHTAFAVIPNPELREKYLQARMGQNGGNLFGYIALEAGYNCGDKYKRKVVKYIEANIEYFVKYINKNIPQLQVVKPEGTYLVWVDMKDLNILPEQRNKFLIQNCRLALDEGGIFGEGGEGFYRFNLACPRVYVEEALLRLEEAIKNL</sequence>
<accession>A0A1I6JMP8</accession>
<dbReference type="EMBL" id="FOYZ01000006">
    <property type="protein sequence ID" value="SFR80252.1"/>
    <property type="molecule type" value="Genomic_DNA"/>
</dbReference>
<organism evidence="7 8">
    <name type="scientific">Anaeromicropila populeti</name>
    <dbReference type="NCBI Taxonomy" id="37658"/>
    <lineage>
        <taxon>Bacteria</taxon>
        <taxon>Bacillati</taxon>
        <taxon>Bacillota</taxon>
        <taxon>Clostridia</taxon>
        <taxon>Lachnospirales</taxon>
        <taxon>Lachnospiraceae</taxon>
        <taxon>Anaeromicropila</taxon>
    </lineage>
</organism>
<evidence type="ECO:0000256" key="5">
    <source>
        <dbReference type="ARBA" id="ARBA00037974"/>
    </source>
</evidence>
<proteinExistence type="inferred from homology"/>
<evidence type="ECO:0000256" key="4">
    <source>
        <dbReference type="ARBA" id="ARBA00023239"/>
    </source>
</evidence>
<keyword evidence="3" id="KW-0663">Pyridoxal phosphate</keyword>